<proteinExistence type="predicted"/>
<protein>
    <recommendedName>
        <fullName evidence="2">C2 domain-containing protein</fullName>
    </recommendedName>
</protein>
<dbReference type="PANTHER" id="PTHR47052:SF3">
    <property type="entry name" value="INGRESSION PROTEIN 1"/>
    <property type="match status" value="1"/>
</dbReference>
<feature type="compositionally biased region" description="Low complexity" evidence="1">
    <location>
        <begin position="306"/>
        <end position="316"/>
    </location>
</feature>
<accession>A0ABR1J999</accession>
<feature type="compositionally biased region" description="Polar residues" evidence="1">
    <location>
        <begin position="271"/>
        <end position="294"/>
    </location>
</feature>
<dbReference type="SMART" id="SM00239">
    <property type="entry name" value="C2"/>
    <property type="match status" value="1"/>
</dbReference>
<feature type="compositionally biased region" description="Basic and acidic residues" evidence="1">
    <location>
        <begin position="464"/>
        <end position="514"/>
    </location>
</feature>
<dbReference type="InterPro" id="IPR000008">
    <property type="entry name" value="C2_dom"/>
</dbReference>
<feature type="compositionally biased region" description="Polar residues" evidence="1">
    <location>
        <begin position="321"/>
        <end position="346"/>
    </location>
</feature>
<comment type="caution">
    <text evidence="3">The sequence shown here is derived from an EMBL/GenBank/DDBJ whole genome shotgun (WGS) entry which is preliminary data.</text>
</comment>
<reference evidence="3 4" key="1">
    <citation type="submission" date="2024-01" db="EMBL/GenBank/DDBJ databases">
        <title>A draft genome for the cacao thread blight pathogen Marasmiellus scandens.</title>
        <authorList>
            <person name="Baruah I.K."/>
            <person name="Leung J."/>
            <person name="Bukari Y."/>
            <person name="Amoako-Attah I."/>
            <person name="Meinhardt L.W."/>
            <person name="Bailey B.A."/>
            <person name="Cohen S.P."/>
        </authorList>
    </citation>
    <scope>NUCLEOTIDE SEQUENCE [LARGE SCALE GENOMIC DNA]</scope>
    <source>
        <strain evidence="3 4">GH-19</strain>
    </source>
</reference>
<dbReference type="PANTHER" id="PTHR47052">
    <property type="entry name" value="CONSERVED SERINE PROLINE-RICH PROTEIN (AFU_ORTHOLOGUE AFUA_2G01790)"/>
    <property type="match status" value="1"/>
</dbReference>
<dbReference type="InterPro" id="IPR052981">
    <property type="entry name" value="Ingression_C2_domain"/>
</dbReference>
<dbReference type="CDD" id="cd22249">
    <property type="entry name" value="UDM1_RNF168_RNF169-like"/>
    <property type="match status" value="1"/>
</dbReference>
<evidence type="ECO:0000313" key="4">
    <source>
        <dbReference type="Proteomes" id="UP001498398"/>
    </source>
</evidence>
<dbReference type="Proteomes" id="UP001498398">
    <property type="component" value="Unassembled WGS sequence"/>
</dbReference>
<dbReference type="SUPFAM" id="SSF49562">
    <property type="entry name" value="C2 domain (Calcium/lipid-binding domain, CaLB)"/>
    <property type="match status" value="1"/>
</dbReference>
<dbReference type="Pfam" id="PF00168">
    <property type="entry name" value="C2"/>
    <property type="match status" value="1"/>
</dbReference>
<dbReference type="PROSITE" id="PS50004">
    <property type="entry name" value="C2"/>
    <property type="match status" value="1"/>
</dbReference>
<gene>
    <name evidence="3" type="ORF">VKT23_011184</name>
</gene>
<evidence type="ECO:0000256" key="1">
    <source>
        <dbReference type="SAM" id="MobiDB-lite"/>
    </source>
</evidence>
<dbReference type="Gene3D" id="2.60.40.150">
    <property type="entry name" value="C2 domain"/>
    <property type="match status" value="1"/>
</dbReference>
<keyword evidence="4" id="KW-1185">Reference proteome</keyword>
<feature type="domain" description="C2" evidence="2">
    <location>
        <begin position="1"/>
        <end position="111"/>
    </location>
</feature>
<name>A0ABR1J999_9AGAR</name>
<feature type="region of interest" description="Disordered" evidence="1">
    <location>
        <begin position="149"/>
        <end position="574"/>
    </location>
</feature>
<feature type="compositionally biased region" description="Low complexity" evidence="1">
    <location>
        <begin position="207"/>
        <end position="216"/>
    </location>
</feature>
<evidence type="ECO:0000313" key="3">
    <source>
        <dbReference type="EMBL" id="KAK7454428.1"/>
    </source>
</evidence>
<dbReference type="InterPro" id="IPR035892">
    <property type="entry name" value="C2_domain_sf"/>
</dbReference>
<feature type="compositionally biased region" description="Pro residues" evidence="1">
    <location>
        <begin position="366"/>
        <end position="382"/>
    </location>
</feature>
<evidence type="ECO:0000259" key="2">
    <source>
        <dbReference type="PROSITE" id="PS50004"/>
    </source>
</evidence>
<dbReference type="EMBL" id="JBANRG010000024">
    <property type="protein sequence ID" value="KAK7454428.1"/>
    <property type="molecule type" value="Genomic_DNA"/>
</dbReference>
<feature type="compositionally biased region" description="Pro residues" evidence="1">
    <location>
        <begin position="515"/>
        <end position="525"/>
    </location>
</feature>
<organism evidence="3 4">
    <name type="scientific">Marasmiellus scandens</name>
    <dbReference type="NCBI Taxonomy" id="2682957"/>
    <lineage>
        <taxon>Eukaryota</taxon>
        <taxon>Fungi</taxon>
        <taxon>Dikarya</taxon>
        <taxon>Basidiomycota</taxon>
        <taxon>Agaricomycotina</taxon>
        <taxon>Agaricomycetes</taxon>
        <taxon>Agaricomycetidae</taxon>
        <taxon>Agaricales</taxon>
        <taxon>Marasmiineae</taxon>
        <taxon>Omphalotaceae</taxon>
        <taxon>Marasmiellus</taxon>
    </lineage>
</organism>
<feature type="compositionally biased region" description="Basic and acidic residues" evidence="1">
    <location>
        <begin position="545"/>
        <end position="555"/>
    </location>
</feature>
<sequence length="574" mass="63303">MSKDEEIGTLIVVVLKAQNLKDVHFYKQDVYTRITFNGVTKRTKIDAKGGQHPIWDEEIRFPVMKNSAPKHRVLEVSCWSKEHKEEDDVLLGEGKADMTDTLKTGEFDEWVPLSTNGNMRGDLYLEITYYSNGPAPVNLAPVNLAPPVANNNLTRRPSKLKPADRLYRPPQPVTPPRKAEAPLPPIPEPAPAPVPGALKPGPKRPSPSHSPYHQPQNLPPIPPAERPEQSAPVPAILRPGPSARPQQDPHSSYHHSRHSSAGASYPYTPPAGSSQYNLSSAVPQDAHVSTSAYISNPARISPPPAVSSFPPAARPAHTPVPSWNHSQEGPSASFAHSTSQEGSSFSFPVPDVPAASSLPTASYDYSPPPNHYQPPYQTPTPAPSHHHYRTSSYPTSPPSIPSSTANLPDPYLLARYQSPLPLPPGAEPYPTPPQVQPQPPRYHQNENTLPIPRPTSTSPSRSHTPIDESRLRQLRQAEEEAKRRKAQEERDLELARQLDEQLSRDPPPPRHDSPPRPPPKTPSPAPISAAEQARRRRQEQEEKDLELARQLDRELNLANEPARPPSGPHMPGEW</sequence>
<feature type="compositionally biased region" description="Pro residues" evidence="1">
    <location>
        <begin position="420"/>
        <end position="440"/>
    </location>
</feature>
<feature type="compositionally biased region" description="Pro residues" evidence="1">
    <location>
        <begin position="182"/>
        <end position="194"/>
    </location>
</feature>
<feature type="compositionally biased region" description="Low complexity" evidence="1">
    <location>
        <begin position="448"/>
        <end position="463"/>
    </location>
</feature>